<dbReference type="OMA" id="AICQVST"/>
<protein>
    <recommendedName>
        <fullName evidence="6">C2H2-type domain-containing protein</fullName>
    </recommendedName>
</protein>
<dbReference type="GeneID" id="115725332"/>
<dbReference type="OrthoDB" id="1191328at2759"/>
<dbReference type="GO" id="GO:0003676">
    <property type="term" value="F:nucleic acid binding"/>
    <property type="evidence" value="ECO:0007669"/>
    <property type="project" value="InterPro"/>
</dbReference>
<organism evidence="4 5">
    <name type="scientific">Cannabis sativa</name>
    <name type="common">Hemp</name>
    <name type="synonym">Marijuana</name>
    <dbReference type="NCBI Taxonomy" id="3483"/>
    <lineage>
        <taxon>Eukaryota</taxon>
        <taxon>Viridiplantae</taxon>
        <taxon>Streptophyta</taxon>
        <taxon>Embryophyta</taxon>
        <taxon>Tracheophyta</taxon>
        <taxon>Spermatophyta</taxon>
        <taxon>Magnoliopsida</taxon>
        <taxon>eudicotyledons</taxon>
        <taxon>Gunneridae</taxon>
        <taxon>Pentapetalae</taxon>
        <taxon>rosids</taxon>
        <taxon>fabids</taxon>
        <taxon>Rosales</taxon>
        <taxon>Cannabaceae</taxon>
        <taxon>Cannabis</taxon>
    </lineage>
</organism>
<evidence type="ECO:0000256" key="1">
    <source>
        <dbReference type="SAM" id="MobiDB-lite"/>
    </source>
</evidence>
<reference evidence="4" key="2">
    <citation type="submission" date="2021-03" db="UniProtKB">
        <authorList>
            <consortium name="EnsemblPlants"/>
        </authorList>
    </citation>
    <scope>IDENTIFICATION</scope>
</reference>
<evidence type="ECO:0000259" key="2">
    <source>
        <dbReference type="SMART" id="SM00355"/>
    </source>
</evidence>
<feature type="region of interest" description="Disordered" evidence="1">
    <location>
        <begin position="184"/>
        <end position="214"/>
    </location>
</feature>
<evidence type="ECO:0000313" key="5">
    <source>
        <dbReference type="Proteomes" id="UP000596661"/>
    </source>
</evidence>
<evidence type="ECO:0008006" key="6">
    <source>
        <dbReference type="Google" id="ProtNLM"/>
    </source>
</evidence>
<dbReference type="InterPro" id="IPR013087">
    <property type="entry name" value="Znf_C2H2_type"/>
</dbReference>
<dbReference type="Pfam" id="PF12874">
    <property type="entry name" value="zf-met"/>
    <property type="match status" value="2"/>
</dbReference>
<dbReference type="RefSeq" id="XP_030510676.1">
    <property type="nucleotide sequence ID" value="XM_030654816.2"/>
</dbReference>
<dbReference type="InterPro" id="IPR036236">
    <property type="entry name" value="Znf_C2H2_sf"/>
</dbReference>
<sequence length="438" mass="49724">MRFSMEFKFRAVDHRPHPPLFNSSAPPFSAQHFLPPMNFMPDTRPIPSNGLPFGDFRYYPGPTCDPVGRLNTASVLEFGRERASDDIILSEIARRRELEMVLRRDIMLLEQEFDLRRDTTSKGLVRWGETQYSNHRFPMVDSFHERLTVFEAVPLVKPLDNIGLNIDTTPAAPEKDKLIVLAKPNPNDFGAKRKATTPPALDENEEPPFGMKKKPKEEWSCALCQVTATNEKNLNQHLQSKKHKAREARLLPKKNGNCSINVPLKKTGNPSKPPMKCTETSSALEVKADETASTLELPDCVVLEVKAEVEEKPLELNETAENLESTLQPPIPEVANEGEIIETVQTDEKAVKEKKNKPKNFQFWCEMCQVGCYSLKVMDDHQQGKKHKNKLCFYKPKETCVVDLTTNVSFVEKQDPISEIQAKEMFQVPKVENQAGRP</sequence>
<dbReference type="AlphaFoldDB" id="A0A803QAY9"/>
<dbReference type="GO" id="GO:0008270">
    <property type="term" value="F:zinc ion binding"/>
    <property type="evidence" value="ECO:0007669"/>
    <property type="project" value="InterPro"/>
</dbReference>
<dbReference type="SMART" id="SM00355">
    <property type="entry name" value="ZnF_C2H2"/>
    <property type="match status" value="2"/>
</dbReference>
<feature type="domain" description="C2H2-type" evidence="2">
    <location>
        <begin position="363"/>
        <end position="387"/>
    </location>
</feature>
<dbReference type="KEGG" id="csav:115725332"/>
<dbReference type="PANTHER" id="PTHR47487:SF8">
    <property type="entry name" value="OS08G0270900 PROTEIN"/>
    <property type="match status" value="1"/>
</dbReference>
<feature type="domain" description="C2H2-type" evidence="2">
    <location>
        <begin position="219"/>
        <end position="243"/>
    </location>
</feature>
<reference evidence="4" key="1">
    <citation type="submission" date="2018-11" db="EMBL/GenBank/DDBJ databases">
        <authorList>
            <person name="Grassa J C."/>
        </authorList>
    </citation>
    <scope>NUCLEOTIDE SEQUENCE [LARGE SCALE GENOMIC DNA]</scope>
</reference>
<proteinExistence type="predicted"/>
<feature type="domain" description="U1-type" evidence="3">
    <location>
        <begin position="216"/>
        <end position="250"/>
    </location>
</feature>
<gene>
    <name evidence="4" type="primary">LOC115725332</name>
</gene>
<feature type="domain" description="U1-type" evidence="3">
    <location>
        <begin position="360"/>
        <end position="394"/>
    </location>
</feature>
<dbReference type="SUPFAM" id="SSF57667">
    <property type="entry name" value="beta-beta-alpha zinc fingers"/>
    <property type="match status" value="2"/>
</dbReference>
<feature type="region of interest" description="Disordered" evidence="1">
    <location>
        <begin position="255"/>
        <end position="278"/>
    </location>
</feature>
<keyword evidence="5" id="KW-1185">Reference proteome</keyword>
<dbReference type="EMBL" id="UZAU01000683">
    <property type="status" value="NOT_ANNOTATED_CDS"/>
    <property type="molecule type" value="Genomic_DNA"/>
</dbReference>
<dbReference type="Proteomes" id="UP000596661">
    <property type="component" value="Chromosome 8"/>
</dbReference>
<dbReference type="SMART" id="SM00451">
    <property type="entry name" value="ZnF_U1"/>
    <property type="match status" value="2"/>
</dbReference>
<evidence type="ECO:0000259" key="3">
    <source>
        <dbReference type="SMART" id="SM00451"/>
    </source>
</evidence>
<accession>A0A803QAY9</accession>
<dbReference type="Gene3D" id="3.30.160.60">
    <property type="entry name" value="Classic Zinc Finger"/>
    <property type="match status" value="2"/>
</dbReference>
<name>A0A803QAY9_CANSA</name>
<dbReference type="EnsemblPlants" id="evm.model.08.346">
    <property type="protein sequence ID" value="cds.evm.model.08.346"/>
    <property type="gene ID" value="evm.TU.08.346"/>
</dbReference>
<dbReference type="Gramene" id="evm.model.08.346">
    <property type="protein sequence ID" value="cds.evm.model.08.346"/>
    <property type="gene ID" value="evm.TU.08.346"/>
</dbReference>
<dbReference type="InterPro" id="IPR003604">
    <property type="entry name" value="Matrin/U1-like-C_Znf_C2H2"/>
</dbReference>
<evidence type="ECO:0000313" key="4">
    <source>
        <dbReference type="EnsemblPlants" id="cds.evm.model.08.346"/>
    </source>
</evidence>
<dbReference type="PANTHER" id="PTHR47487">
    <property type="entry name" value="OS06G0651300 PROTEIN-RELATED"/>
    <property type="match status" value="1"/>
</dbReference>